<proteinExistence type="predicted"/>
<protein>
    <submittedName>
        <fullName evidence="1">Uncharacterized protein</fullName>
    </submittedName>
</protein>
<organism evidence="1 2">
    <name type="scientific">Golovinomyces cichoracearum</name>
    <dbReference type="NCBI Taxonomy" id="62708"/>
    <lineage>
        <taxon>Eukaryota</taxon>
        <taxon>Fungi</taxon>
        <taxon>Dikarya</taxon>
        <taxon>Ascomycota</taxon>
        <taxon>Pezizomycotina</taxon>
        <taxon>Leotiomycetes</taxon>
        <taxon>Erysiphales</taxon>
        <taxon>Erysiphaceae</taxon>
        <taxon>Golovinomyces</taxon>
    </lineage>
</organism>
<dbReference type="EMBL" id="MCBS01018532">
    <property type="protein sequence ID" value="RKF81204.1"/>
    <property type="molecule type" value="Genomic_DNA"/>
</dbReference>
<name>A0A420J362_9PEZI</name>
<evidence type="ECO:0000313" key="2">
    <source>
        <dbReference type="Proteomes" id="UP000285326"/>
    </source>
</evidence>
<reference evidence="1 2" key="1">
    <citation type="journal article" date="2018" name="BMC Genomics">
        <title>Comparative genome analyses reveal sequence features reflecting distinct modes of host-adaptation between dicot and monocot powdery mildew.</title>
        <authorList>
            <person name="Wu Y."/>
            <person name="Ma X."/>
            <person name="Pan Z."/>
            <person name="Kale S.D."/>
            <person name="Song Y."/>
            <person name="King H."/>
            <person name="Zhang Q."/>
            <person name="Presley C."/>
            <person name="Deng X."/>
            <person name="Wei C.I."/>
            <person name="Xiao S."/>
        </authorList>
    </citation>
    <scope>NUCLEOTIDE SEQUENCE [LARGE SCALE GENOMIC DNA]</scope>
    <source>
        <strain evidence="1">UMSG1</strain>
    </source>
</reference>
<accession>A0A420J362</accession>
<comment type="caution">
    <text evidence="1">The sequence shown here is derived from an EMBL/GenBank/DDBJ whole genome shotgun (WGS) entry which is preliminary data.</text>
</comment>
<dbReference type="AlphaFoldDB" id="A0A420J362"/>
<dbReference type="Gene3D" id="3.40.50.970">
    <property type="match status" value="1"/>
</dbReference>
<dbReference type="Proteomes" id="UP000285326">
    <property type="component" value="Unassembled WGS sequence"/>
</dbReference>
<evidence type="ECO:0000313" key="1">
    <source>
        <dbReference type="EMBL" id="RKF81204.1"/>
    </source>
</evidence>
<gene>
    <name evidence="1" type="ORF">GcM1_185010</name>
</gene>
<sequence length="84" mass="9511">MMNRFLATLQENSVTIRQQAQENTAMRKGSEKVLEDLGSAMENLVNRSAKLAESNIVQSANRPVDLVEFIGTDRTMWPTWEIQA</sequence>